<keyword evidence="16 18" id="KW-0899">Viral immunoevasion</keyword>
<dbReference type="InterPro" id="IPR000148">
    <property type="entry name" value="Papilloma_E7"/>
</dbReference>
<dbReference type="SUPFAM" id="SSF161234">
    <property type="entry name" value="E7 C-terminal domain-like"/>
    <property type="match status" value="1"/>
</dbReference>
<keyword evidence="14 18" id="KW-1035">Host cytoplasm</keyword>
<comment type="function">
    <text evidence="18">Plays a role in viral genome replication by driving entry of quiescent cells into the cell cycle. Stimulation of progression from G1 to S phase allows the virus to efficiently use the cellular DNA replicating machinery to achieve viral genome replication. E7 protein has both transforming and trans-activating activities. Induces the disassembly of the E2F1 transcription factor from RB1, with subsequent transcriptional activation of E2F1-regulated S-phase genes. Interferes with host histone deacetylation mediated by HDAC1 and HDAC2, leading to transcription activation. Plays also a role in the inhibition of both antiviral and antiproliferative functions of host interferon alpha. Interaction with host TMEM173/STING impairs the ability of TMEM173/STING to sense cytosolic DNA and promote the production of type I interferon (IFN-alpha and IFN-beta).</text>
</comment>
<evidence type="ECO:0000256" key="17">
    <source>
        <dbReference type="ARBA" id="ARBA00023309"/>
    </source>
</evidence>
<feature type="zinc finger region" evidence="18">
    <location>
        <begin position="46"/>
        <end position="82"/>
    </location>
</feature>
<evidence type="ECO:0000256" key="4">
    <source>
        <dbReference type="ARBA" id="ARBA00022581"/>
    </source>
</evidence>
<evidence type="ECO:0000256" key="10">
    <source>
        <dbReference type="ARBA" id="ARBA00023015"/>
    </source>
</evidence>
<dbReference type="GO" id="GO:0039645">
    <property type="term" value="P:symbiont-mediated perturbation of host cell cycle G1/S transition checkpoint"/>
    <property type="evidence" value="ECO:0007669"/>
    <property type="project" value="UniProtKB-UniRule"/>
</dbReference>
<accession>A0A2D2ALN2</accession>
<keyword evidence="5 18" id="KW-1090">Inhibition of host innate immune response by virus</keyword>
<keyword evidence="1 18" id="KW-1121">Modulation of host cell cycle by virus</keyword>
<keyword evidence="12 18" id="KW-0010">Activator</keyword>
<evidence type="ECO:0000256" key="14">
    <source>
        <dbReference type="ARBA" id="ARBA00023200"/>
    </source>
</evidence>
<feature type="short sequence motif" description="Nuclear export signal" evidence="18">
    <location>
        <begin position="64"/>
        <end position="72"/>
    </location>
</feature>
<dbReference type="HAMAP" id="MF_04004">
    <property type="entry name" value="PPV_E7"/>
    <property type="match status" value="1"/>
</dbReference>
<protein>
    <recommendedName>
        <fullName evidence="18 19">Protein E7</fullName>
    </recommendedName>
</protein>
<dbReference type="GO" id="GO:0052170">
    <property type="term" value="P:symbiont-mediated suppression of host innate immune response"/>
    <property type="evidence" value="ECO:0007669"/>
    <property type="project" value="UniProtKB-KW"/>
</dbReference>
<comment type="domain">
    <text evidence="18">The E7 terminal domain is an intrinsically disordered domain, whose flexibility and conformational transitions confer target adaptability to the oncoprotein. It allows adaptation to a variety of protein targets and exposes the PEST degradation sequence that regulates its turnover in the cell.</text>
</comment>
<gene>
    <name evidence="18 20" type="primary">E7</name>
</gene>
<keyword evidence="10 18" id="KW-0805">Transcription regulation</keyword>
<keyword evidence="13 18" id="KW-0804">Transcription</keyword>
<dbReference type="EMBL" id="MK620832">
    <property type="protein sequence ID" value="QCQ84400.1"/>
    <property type="molecule type" value="Genomic_DNA"/>
</dbReference>
<dbReference type="PIRSF" id="PIRSF003407">
    <property type="entry name" value="Papvi_E7"/>
    <property type="match status" value="1"/>
</dbReference>
<evidence type="ECO:0000256" key="15">
    <source>
        <dbReference type="ARBA" id="ARBA00023258"/>
    </source>
</evidence>
<evidence type="ECO:0000256" key="6">
    <source>
        <dbReference type="ARBA" id="ARBA00022723"/>
    </source>
</evidence>
<comment type="caution">
    <text evidence="18">Lacks conserved residue(s) required for the propagation of feature annotation.</text>
</comment>
<dbReference type="GO" id="GO:0008270">
    <property type="term" value="F:zinc ion binding"/>
    <property type="evidence" value="ECO:0007669"/>
    <property type="project" value="UniProtKB-KW"/>
</dbReference>
<keyword evidence="4 18" id="KW-0945">Host-virus interaction</keyword>
<dbReference type="Pfam" id="PF00527">
    <property type="entry name" value="E7"/>
    <property type="match status" value="1"/>
</dbReference>
<evidence type="ECO:0000256" key="1">
    <source>
        <dbReference type="ARBA" id="ARBA00022504"/>
    </source>
</evidence>
<evidence type="ECO:0000256" key="16">
    <source>
        <dbReference type="ARBA" id="ARBA00023280"/>
    </source>
</evidence>
<dbReference type="Proteomes" id="UP000290606">
    <property type="component" value="Segment"/>
</dbReference>
<keyword evidence="2 18" id="KW-0244">Early protein</keyword>
<comment type="similarity">
    <text evidence="18 19">Belongs to the papillomaviridae E7 protein family.</text>
</comment>
<evidence type="ECO:0000256" key="2">
    <source>
        <dbReference type="ARBA" id="ARBA00022518"/>
    </source>
</evidence>
<dbReference type="GO" id="GO:0039502">
    <property type="term" value="P:symbiont-mediated suppression of host type I interferon-mediated signaling pathway"/>
    <property type="evidence" value="ECO:0007669"/>
    <property type="project" value="UniProtKB-UniRule"/>
</dbReference>
<dbReference type="Gene3D" id="3.30.160.330">
    <property type="match status" value="1"/>
</dbReference>
<dbReference type="GO" id="GO:0019904">
    <property type="term" value="F:protein domain specific binding"/>
    <property type="evidence" value="ECO:0007669"/>
    <property type="project" value="UniProtKB-UniRule"/>
</dbReference>
<evidence type="ECO:0000256" key="13">
    <source>
        <dbReference type="ARBA" id="ARBA00023163"/>
    </source>
</evidence>
<comment type="subunit">
    <text evidence="18">Homodimer. Homooligomer. Interacts with host RB1; this interaction induces dissociation of RB1-E2F1 complex thereby disrupting RB1 activity. Interacts with host EP300; this interaction represses EP300 transcriptional activity. Interacts with protein E2; this interaction inhibits E7 oncogenic activity. Interacts with host TMEM173/STING; this interaction impairs the ability of TMEM173/STING to sense cytosolic DNA and promote the production of type I interferon (IFN-alpha and IFN-beta).</text>
</comment>
<evidence type="ECO:0000256" key="8">
    <source>
        <dbReference type="ARBA" id="ARBA00022830"/>
    </source>
</evidence>
<dbReference type="GO" id="GO:0006351">
    <property type="term" value="P:DNA-templated transcription"/>
    <property type="evidence" value="ECO:0007669"/>
    <property type="project" value="UniProtKB-UniRule"/>
</dbReference>
<keyword evidence="8 18" id="KW-1114">Inhibition of host interferon signaling pathway by virus</keyword>
<reference evidence="21" key="2">
    <citation type="submission" date="2019-03" db="EMBL/GenBank/DDBJ databases">
        <title>Nasal virome of children in isolated Colombian villages.</title>
        <authorList>
            <person name="Altan E."/>
            <person name="Delwart E."/>
        </authorList>
    </citation>
    <scope>NUCLEOTIDE SEQUENCE</scope>
    <source>
        <strain evidence="21">Gamma12/S22-CNI/CO/2018</strain>
    </source>
</reference>
<keyword evidence="17 18" id="KW-1078">G1/S host cell cycle checkpoint dysregulation by virus</keyword>
<keyword evidence="9 18" id="KW-0862">Zinc</keyword>
<sequence length="93" mass="10211">MRGEVATIPDIVLDTLVLPANLLSNESLSPDEELEEEQIYKVDSVCHCCGARLRVCVSASVTAIRTLQVLLLRDLHLLCPSCARELCHHGRAS</sequence>
<evidence type="ECO:0000256" key="5">
    <source>
        <dbReference type="ARBA" id="ARBA00022632"/>
    </source>
</evidence>
<keyword evidence="11 18" id="KW-0238">DNA-binding</keyword>
<evidence type="ECO:0000256" key="11">
    <source>
        <dbReference type="ARBA" id="ARBA00023125"/>
    </source>
</evidence>
<evidence type="ECO:0000313" key="21">
    <source>
        <dbReference type="EMBL" id="QCQ84400.1"/>
    </source>
</evidence>
<keyword evidence="3 18" id="KW-1048">Host nucleus</keyword>
<reference evidence="20" key="1">
    <citation type="journal article" date="2018" name="MSphere">
        <title>Metagenomic Discovery of 83 New Human Papillomavirus Types in Patients with Immunodeficiency.</title>
        <authorList>
            <person name="Pastrana D.V."/>
            <person name="Peretti A."/>
            <person name="Welch N.L."/>
            <person name="Borgogna C."/>
            <person name="Olivero C."/>
            <person name="Badolato R."/>
            <person name="Notarangelo L.D."/>
            <person name="Gariglio M."/>
            <person name="FitzGerald P.C."/>
            <person name="McIntosh C.E."/>
            <person name="Reeves J."/>
            <person name="Starrett G.J."/>
            <person name="Bliskovsky V."/>
            <person name="Velez D."/>
            <person name="Brownell I."/>
            <person name="Yarchoan R."/>
            <person name="Wyvill K.M."/>
            <person name="Uldrick T.S."/>
            <person name="Maldarelli F."/>
            <person name="Lisco A."/>
            <person name="Sereti I."/>
            <person name="Gonzalez C.M."/>
            <person name="Androphy E.J."/>
            <person name="McBride A.A."/>
            <person name="Van Doorslaer K."/>
            <person name="Garcia F."/>
            <person name="Dvoretzky I."/>
            <person name="Liu J.S."/>
            <person name="Han J."/>
            <person name="Murphy P.M."/>
            <person name="McDermott D.H."/>
            <person name="Buck C.B."/>
        </authorList>
    </citation>
    <scope>NUCLEOTIDE SEQUENCE</scope>
    <source>
        <strain evidence="20">Gamma12_w23c77</strain>
    </source>
</reference>
<organism evidence="20">
    <name type="scientific">Gammapapillomavirus 12</name>
    <dbReference type="NCBI Taxonomy" id="1513257"/>
    <lineage>
        <taxon>Viruses</taxon>
        <taxon>Monodnaviria</taxon>
        <taxon>Shotokuvirae</taxon>
        <taxon>Cossaviricota</taxon>
        <taxon>Papovaviricetes</taxon>
        <taxon>Zurhausenvirales</taxon>
        <taxon>Papillomaviridae</taxon>
        <taxon>Firstpapillomavirinae</taxon>
        <taxon>Gammapapillomavirus</taxon>
    </lineage>
</organism>
<comment type="subcellular location">
    <subcellularLocation>
        <location evidence="18">Host cytoplasm</location>
    </subcellularLocation>
    <subcellularLocation>
        <location evidence="18">Host nucleus</location>
    </subcellularLocation>
    <text evidence="18">Predominantly found in the host nucleus.</text>
</comment>
<evidence type="ECO:0000256" key="18">
    <source>
        <dbReference type="HAMAP-Rule" id="MF_04004"/>
    </source>
</evidence>
<evidence type="ECO:0000256" key="3">
    <source>
        <dbReference type="ARBA" id="ARBA00022562"/>
    </source>
</evidence>
<dbReference type="GO" id="GO:0030430">
    <property type="term" value="C:host cell cytoplasm"/>
    <property type="evidence" value="ECO:0007669"/>
    <property type="project" value="UniProtKB-SubCell"/>
</dbReference>
<evidence type="ECO:0000256" key="19">
    <source>
        <dbReference type="PIRNR" id="PIRNR003407"/>
    </source>
</evidence>
<keyword evidence="7 18" id="KW-0863">Zinc-finger</keyword>
<evidence type="ECO:0000313" key="20">
    <source>
        <dbReference type="EMBL" id="ATQ38374.1"/>
    </source>
</evidence>
<comment type="function">
    <text evidence="19">E7 protein has both transforming and trans-activating activities.</text>
</comment>
<keyword evidence="15" id="KW-0922">Interferon antiviral system evasion</keyword>
<name>A0A2D2ALN2_9PAPI</name>
<evidence type="ECO:0000256" key="12">
    <source>
        <dbReference type="ARBA" id="ARBA00023159"/>
    </source>
</evidence>
<comment type="PTM">
    <text evidence="18">Highly phosphorylated.</text>
</comment>
<dbReference type="GO" id="GO:0042025">
    <property type="term" value="C:host cell nucleus"/>
    <property type="evidence" value="ECO:0007669"/>
    <property type="project" value="UniProtKB-SubCell"/>
</dbReference>
<dbReference type="GO" id="GO:0003677">
    <property type="term" value="F:DNA binding"/>
    <property type="evidence" value="ECO:0007669"/>
    <property type="project" value="UniProtKB-UniRule"/>
</dbReference>
<proteinExistence type="inferred from homology"/>
<keyword evidence="6 18" id="KW-0479">Metal-binding</keyword>
<dbReference type="EMBL" id="MF588719">
    <property type="protein sequence ID" value="ATQ38374.1"/>
    <property type="molecule type" value="Genomic_DNA"/>
</dbReference>
<dbReference type="GO" id="GO:0003700">
    <property type="term" value="F:DNA-binding transcription factor activity"/>
    <property type="evidence" value="ECO:0007669"/>
    <property type="project" value="UniProtKB-UniRule"/>
</dbReference>
<evidence type="ECO:0000256" key="9">
    <source>
        <dbReference type="ARBA" id="ARBA00022833"/>
    </source>
</evidence>
<evidence type="ECO:0000256" key="7">
    <source>
        <dbReference type="ARBA" id="ARBA00022771"/>
    </source>
</evidence>